<reference evidence="4" key="2">
    <citation type="submission" date="2025-08" db="UniProtKB">
        <authorList>
            <consortium name="RefSeq"/>
        </authorList>
    </citation>
    <scope>IDENTIFICATION</scope>
    <source>
        <tissue evidence="4">Leaf</tissue>
    </source>
</reference>
<evidence type="ECO:0000313" key="4">
    <source>
        <dbReference type="RefSeq" id="XP_010451686.1"/>
    </source>
</evidence>
<dbReference type="GeneID" id="104733844"/>
<dbReference type="Pfam" id="PF14244">
    <property type="entry name" value="Retrotran_gag_3"/>
    <property type="match status" value="1"/>
</dbReference>
<reference evidence="3" key="1">
    <citation type="journal article" date="2014" name="Nat. Commun.">
        <title>The emerging biofuel crop Camelina sativa retains a highly undifferentiated hexaploid genome structure.</title>
        <authorList>
            <person name="Kagale S."/>
            <person name="Koh C."/>
            <person name="Nixon J."/>
            <person name="Bollina V."/>
            <person name="Clarke W.E."/>
            <person name="Tuteja R."/>
            <person name="Spillane C."/>
            <person name="Robinson S.J."/>
            <person name="Links M.G."/>
            <person name="Clarke C."/>
            <person name="Higgins E.E."/>
            <person name="Huebert T."/>
            <person name="Sharpe A.G."/>
            <person name="Parkin I.A."/>
        </authorList>
    </citation>
    <scope>NUCLEOTIDE SEQUENCE [LARGE SCALE GENOMIC DNA]</scope>
    <source>
        <strain evidence="3">cv. DH55</strain>
    </source>
</reference>
<sequence>MDSSTTSQLAVTTTVTNPYSLSSSDNPGSLISLVVLKEDNYPEWATELRNSLQAKQKLGFINGSTPKPAANPELAQWLAANSMIVGWIRTSIDPRIRSTVSFISEASTLWESLRVCFSVGNGVCKQVLKDEIALCKQDGQPVLEYYERLSKLWEELQNYKSSRVCRCEAAPDAAKEREDDQIHQFLFGLDLPRFSHIRSKITDEDPLPSLNQVYSRVIREEQNLDVARLKETTKPEAIGSSVHTEQPSKVAAVSVPKTHDRQCTHCHRQGHDVSECFLLHGFPDWYYEQKGTTRSTAETRDSSSRFDNKCMLTRSSKKTDLRILGNKELAQLEQENRRAKAQTNSMADGENTRANPPNPQLVIIQQQQRQNQQEQAELNPPPRQATLRDEDAQNRLFANRSAMQPPAPARQDY</sequence>
<dbReference type="PANTHER" id="PTHR37610:SF97">
    <property type="entry name" value="RETROTRANSPOSON GAG DOMAIN-CONTAINING PROTEIN"/>
    <property type="match status" value="1"/>
</dbReference>
<gene>
    <name evidence="4" type="primary">LOC104733844</name>
</gene>
<dbReference type="RefSeq" id="XP_010451686.1">
    <property type="nucleotide sequence ID" value="XM_010453384.1"/>
</dbReference>
<feature type="compositionally biased region" description="Low complexity" evidence="1">
    <location>
        <begin position="365"/>
        <end position="375"/>
    </location>
</feature>
<proteinExistence type="predicted"/>
<name>A0ABM0V6L8_CAMSA</name>
<accession>A0ABM0V6L8</accession>
<dbReference type="Proteomes" id="UP000694864">
    <property type="component" value="Chromosome 12"/>
</dbReference>
<protein>
    <submittedName>
        <fullName evidence="4">Uncharacterized protein LOC104733844</fullName>
    </submittedName>
</protein>
<dbReference type="PANTHER" id="PTHR37610">
    <property type="entry name" value="CCHC-TYPE DOMAIN-CONTAINING PROTEIN"/>
    <property type="match status" value="1"/>
</dbReference>
<evidence type="ECO:0000259" key="2">
    <source>
        <dbReference type="Pfam" id="PF14244"/>
    </source>
</evidence>
<keyword evidence="3" id="KW-1185">Reference proteome</keyword>
<organism evidence="3 4">
    <name type="scientific">Camelina sativa</name>
    <name type="common">False flax</name>
    <name type="synonym">Myagrum sativum</name>
    <dbReference type="NCBI Taxonomy" id="90675"/>
    <lineage>
        <taxon>Eukaryota</taxon>
        <taxon>Viridiplantae</taxon>
        <taxon>Streptophyta</taxon>
        <taxon>Embryophyta</taxon>
        <taxon>Tracheophyta</taxon>
        <taxon>Spermatophyta</taxon>
        <taxon>Magnoliopsida</taxon>
        <taxon>eudicotyledons</taxon>
        <taxon>Gunneridae</taxon>
        <taxon>Pentapetalae</taxon>
        <taxon>rosids</taxon>
        <taxon>malvids</taxon>
        <taxon>Brassicales</taxon>
        <taxon>Brassicaceae</taxon>
        <taxon>Camelineae</taxon>
        <taxon>Camelina</taxon>
    </lineage>
</organism>
<dbReference type="InterPro" id="IPR029472">
    <property type="entry name" value="Copia-like_N"/>
</dbReference>
<feature type="domain" description="Retrotransposon Copia-like N-terminal" evidence="2">
    <location>
        <begin position="23"/>
        <end position="69"/>
    </location>
</feature>
<evidence type="ECO:0000256" key="1">
    <source>
        <dbReference type="SAM" id="MobiDB-lite"/>
    </source>
</evidence>
<feature type="region of interest" description="Disordered" evidence="1">
    <location>
        <begin position="334"/>
        <end position="413"/>
    </location>
</feature>
<evidence type="ECO:0000313" key="3">
    <source>
        <dbReference type="Proteomes" id="UP000694864"/>
    </source>
</evidence>